<dbReference type="OrthoDB" id="3718497at2759"/>
<keyword evidence="3" id="KW-1185">Reference proteome</keyword>
<protein>
    <submittedName>
        <fullName evidence="2">Uncharacterized protein</fullName>
    </submittedName>
</protein>
<name>A0A6A5QAM9_AMPQU</name>
<evidence type="ECO:0000256" key="1">
    <source>
        <dbReference type="SAM" id="MobiDB-lite"/>
    </source>
</evidence>
<evidence type="ECO:0000313" key="3">
    <source>
        <dbReference type="Proteomes" id="UP000800096"/>
    </source>
</evidence>
<proteinExistence type="predicted"/>
<feature type="region of interest" description="Disordered" evidence="1">
    <location>
        <begin position="281"/>
        <end position="308"/>
    </location>
</feature>
<sequence>MHASGQPAAEVAHRRVGLPSSRMHAACDSTSHRGAAPQSTLDTLPVEVVNHILSYLTHPRSRLPGLTEAQSARDYCPSARSVVKSREDLTSPPDSGRWAADLFQNHLNIHPFHALSLTSRRCHALVESCSAHLVRACNMFNLPFAQFDQFGPGSVWPDLSGIVYRRLWLQHAPRRCIYCFAVMDVYPFPVLKRLLTGCESCFYRQTLQLDEIERQYHISPGTILASPSVRGNRNSVWFLRIDVEALALQLYGTRAFHDAHPEQFGKPCSICAITKFTPTHRVSKHKSSQKTERRLASQKKKLRRSSRQ</sequence>
<dbReference type="Proteomes" id="UP000800096">
    <property type="component" value="Unassembled WGS sequence"/>
</dbReference>
<dbReference type="AlphaFoldDB" id="A0A6A5QAM9"/>
<feature type="compositionally biased region" description="Basic residues" evidence="1">
    <location>
        <begin position="296"/>
        <end position="308"/>
    </location>
</feature>
<accession>A0A6A5QAM9</accession>
<feature type="region of interest" description="Disordered" evidence="1">
    <location>
        <begin position="1"/>
        <end position="39"/>
    </location>
</feature>
<evidence type="ECO:0000313" key="2">
    <source>
        <dbReference type="EMBL" id="KAF1911826.1"/>
    </source>
</evidence>
<reference evidence="2" key="1">
    <citation type="journal article" date="2020" name="Stud. Mycol.">
        <title>101 Dothideomycetes genomes: a test case for predicting lifestyles and emergence of pathogens.</title>
        <authorList>
            <person name="Haridas S."/>
            <person name="Albert R."/>
            <person name="Binder M."/>
            <person name="Bloem J."/>
            <person name="Labutti K."/>
            <person name="Salamov A."/>
            <person name="Andreopoulos B."/>
            <person name="Baker S."/>
            <person name="Barry K."/>
            <person name="Bills G."/>
            <person name="Bluhm B."/>
            <person name="Cannon C."/>
            <person name="Castanera R."/>
            <person name="Culley D."/>
            <person name="Daum C."/>
            <person name="Ezra D."/>
            <person name="Gonzalez J."/>
            <person name="Henrissat B."/>
            <person name="Kuo A."/>
            <person name="Liang C."/>
            <person name="Lipzen A."/>
            <person name="Lutzoni F."/>
            <person name="Magnuson J."/>
            <person name="Mondo S."/>
            <person name="Nolan M."/>
            <person name="Ohm R."/>
            <person name="Pangilinan J."/>
            <person name="Park H.-J."/>
            <person name="Ramirez L."/>
            <person name="Alfaro M."/>
            <person name="Sun H."/>
            <person name="Tritt A."/>
            <person name="Yoshinaga Y."/>
            <person name="Zwiers L.-H."/>
            <person name="Turgeon B."/>
            <person name="Goodwin S."/>
            <person name="Spatafora J."/>
            <person name="Crous P."/>
            <person name="Grigoriev I."/>
        </authorList>
    </citation>
    <scope>NUCLEOTIDE SEQUENCE</scope>
    <source>
        <strain evidence="2">HMLAC05119</strain>
    </source>
</reference>
<gene>
    <name evidence="2" type="ORF">BDU57DRAFT_87486</name>
</gene>
<organism evidence="2 3">
    <name type="scientific">Ampelomyces quisqualis</name>
    <name type="common">Powdery mildew agent</name>
    <dbReference type="NCBI Taxonomy" id="50730"/>
    <lineage>
        <taxon>Eukaryota</taxon>
        <taxon>Fungi</taxon>
        <taxon>Dikarya</taxon>
        <taxon>Ascomycota</taxon>
        <taxon>Pezizomycotina</taxon>
        <taxon>Dothideomycetes</taxon>
        <taxon>Pleosporomycetidae</taxon>
        <taxon>Pleosporales</taxon>
        <taxon>Pleosporineae</taxon>
        <taxon>Phaeosphaeriaceae</taxon>
        <taxon>Ampelomyces</taxon>
    </lineage>
</organism>
<dbReference type="EMBL" id="ML979142">
    <property type="protein sequence ID" value="KAF1911826.1"/>
    <property type="molecule type" value="Genomic_DNA"/>
</dbReference>